<dbReference type="InterPro" id="IPR004087">
    <property type="entry name" value="KH_dom"/>
</dbReference>
<evidence type="ECO:0000256" key="2">
    <source>
        <dbReference type="ARBA" id="ARBA00022837"/>
    </source>
</evidence>
<dbReference type="InterPro" id="IPR035807">
    <property type="entry name" value="PDC_E1_N"/>
</dbReference>
<dbReference type="Gene3D" id="3.40.50.920">
    <property type="match status" value="1"/>
</dbReference>
<name>A0A812P1T0_9DINO</name>
<dbReference type="SMART" id="SM00054">
    <property type="entry name" value="EFh"/>
    <property type="match status" value="2"/>
</dbReference>
<dbReference type="InterPro" id="IPR055152">
    <property type="entry name" value="Transketolase-like_C_2"/>
</dbReference>
<dbReference type="Pfam" id="PF13833">
    <property type="entry name" value="EF-hand_8"/>
    <property type="match status" value="1"/>
</dbReference>
<keyword evidence="8" id="KW-1185">Reference proteome</keyword>
<reference evidence="7" key="1">
    <citation type="submission" date="2021-02" db="EMBL/GenBank/DDBJ databases">
        <authorList>
            <person name="Dougan E. K."/>
            <person name="Rhodes N."/>
            <person name="Thang M."/>
            <person name="Chan C."/>
        </authorList>
    </citation>
    <scope>NUCLEOTIDE SEQUENCE</scope>
</reference>
<dbReference type="InterPro" id="IPR041621">
    <property type="entry name" value="PDH_E1_M"/>
</dbReference>
<proteinExistence type="predicted"/>
<dbReference type="CDD" id="cd22386">
    <property type="entry name" value="KH-I_KHDC4_rpt2"/>
    <property type="match status" value="1"/>
</dbReference>
<dbReference type="Pfam" id="PF17831">
    <property type="entry name" value="PDH_E1_M"/>
    <property type="match status" value="2"/>
</dbReference>
<dbReference type="InterPro" id="IPR029061">
    <property type="entry name" value="THDP-binding"/>
</dbReference>
<dbReference type="InterPro" id="IPR047889">
    <property type="entry name" value="KHDC4_KH-I_second"/>
</dbReference>
<dbReference type="OrthoDB" id="397265at2759"/>
<dbReference type="InterPro" id="IPR051157">
    <property type="entry name" value="PDH/Transketolase"/>
</dbReference>
<dbReference type="Gene3D" id="1.10.238.10">
    <property type="entry name" value="EF-hand"/>
    <property type="match status" value="1"/>
</dbReference>
<dbReference type="SUPFAM" id="SSF54791">
    <property type="entry name" value="Eukaryotic type KH-domain (KH-domain type I)"/>
    <property type="match status" value="1"/>
</dbReference>
<dbReference type="PANTHER" id="PTHR43825:SF3">
    <property type="entry name" value="PYRUVATE DEHYDROGENASE E1 COMPONENT"/>
    <property type="match status" value="1"/>
</dbReference>
<dbReference type="CDD" id="cd02017">
    <property type="entry name" value="TPP_E1_EcPDC_like"/>
    <property type="match status" value="1"/>
</dbReference>
<evidence type="ECO:0000256" key="4">
    <source>
        <dbReference type="PROSITE-ProRule" id="PRU00117"/>
    </source>
</evidence>
<dbReference type="SMART" id="SM00322">
    <property type="entry name" value="KH"/>
    <property type="match status" value="1"/>
</dbReference>
<dbReference type="Gene3D" id="3.30.1370.10">
    <property type="entry name" value="K Homology domain, type 1"/>
    <property type="match status" value="1"/>
</dbReference>
<feature type="compositionally biased region" description="Basic and acidic residues" evidence="5">
    <location>
        <begin position="998"/>
        <end position="1007"/>
    </location>
</feature>
<keyword evidence="4" id="KW-0694">RNA-binding</keyword>
<feature type="region of interest" description="Disordered" evidence="5">
    <location>
        <begin position="964"/>
        <end position="1047"/>
    </location>
</feature>
<feature type="compositionally biased region" description="Low complexity" evidence="5">
    <location>
        <begin position="1022"/>
        <end position="1034"/>
    </location>
</feature>
<evidence type="ECO:0000313" key="7">
    <source>
        <dbReference type="EMBL" id="CAE7336450.1"/>
    </source>
</evidence>
<evidence type="ECO:0000256" key="5">
    <source>
        <dbReference type="SAM" id="MobiDB-lite"/>
    </source>
</evidence>
<comment type="caution">
    <text evidence="7">The sequence shown here is derived from an EMBL/GenBank/DDBJ whole genome shotgun (WGS) entry which is preliminary data.</text>
</comment>
<dbReference type="EMBL" id="CAJNDS010002117">
    <property type="protein sequence ID" value="CAE7336450.1"/>
    <property type="molecule type" value="Genomic_DNA"/>
</dbReference>
<dbReference type="SUPFAM" id="SSF52518">
    <property type="entry name" value="Thiamin diphosphate-binding fold (THDP-binding)"/>
    <property type="match status" value="3"/>
</dbReference>
<dbReference type="InterPro" id="IPR055256">
    <property type="entry name" value="KH_1_KHDC4/BBP-like"/>
</dbReference>
<keyword evidence="2" id="KW-0106">Calcium</keyword>
<organism evidence="7 8">
    <name type="scientific">Symbiodinium natans</name>
    <dbReference type="NCBI Taxonomy" id="878477"/>
    <lineage>
        <taxon>Eukaryota</taxon>
        <taxon>Sar</taxon>
        <taxon>Alveolata</taxon>
        <taxon>Dinophyceae</taxon>
        <taxon>Suessiales</taxon>
        <taxon>Symbiodiniaceae</taxon>
        <taxon>Symbiodinium</taxon>
    </lineage>
</organism>
<dbReference type="InterPro" id="IPR018247">
    <property type="entry name" value="EF_Hand_1_Ca_BS"/>
</dbReference>
<evidence type="ECO:0000256" key="1">
    <source>
        <dbReference type="ARBA" id="ARBA00001964"/>
    </source>
</evidence>
<dbReference type="GO" id="GO:0003723">
    <property type="term" value="F:RNA binding"/>
    <property type="evidence" value="ECO:0007669"/>
    <property type="project" value="UniProtKB-UniRule"/>
</dbReference>
<dbReference type="Proteomes" id="UP000604046">
    <property type="component" value="Unassembled WGS sequence"/>
</dbReference>
<dbReference type="Pfam" id="PF22675">
    <property type="entry name" value="KH-I_KHDC4-BBP"/>
    <property type="match status" value="1"/>
</dbReference>
<dbReference type="InterPro" id="IPR011992">
    <property type="entry name" value="EF-hand-dom_pair"/>
</dbReference>
<keyword evidence="3" id="KW-0786">Thiamine pyrophosphate</keyword>
<dbReference type="InterPro" id="IPR036612">
    <property type="entry name" value="KH_dom_type_1_sf"/>
</dbReference>
<evidence type="ECO:0000313" key="8">
    <source>
        <dbReference type="Proteomes" id="UP000604046"/>
    </source>
</evidence>
<comment type="cofactor">
    <cofactor evidence="1">
        <name>thiamine diphosphate</name>
        <dbReference type="ChEBI" id="CHEBI:58937"/>
    </cofactor>
</comment>
<dbReference type="Gene3D" id="3.40.50.970">
    <property type="match status" value="3"/>
</dbReference>
<evidence type="ECO:0000259" key="6">
    <source>
        <dbReference type="PROSITE" id="PS50222"/>
    </source>
</evidence>
<dbReference type="GO" id="GO:0005509">
    <property type="term" value="F:calcium ion binding"/>
    <property type="evidence" value="ECO:0007669"/>
    <property type="project" value="InterPro"/>
</dbReference>
<dbReference type="SUPFAM" id="SSF47473">
    <property type="entry name" value="EF-hand"/>
    <property type="match status" value="1"/>
</dbReference>
<dbReference type="Pfam" id="PF00456">
    <property type="entry name" value="Transketolase_N"/>
    <property type="match status" value="1"/>
</dbReference>
<evidence type="ECO:0000256" key="3">
    <source>
        <dbReference type="ARBA" id="ARBA00023052"/>
    </source>
</evidence>
<accession>A0A812P1T0</accession>
<protein>
    <submittedName>
        <fullName evidence="7">AceE protein</fullName>
    </submittedName>
</protein>
<dbReference type="FunFam" id="3.40.50.970:FF:000011">
    <property type="entry name" value="Pyruvate dehydrogenase E1 component"/>
    <property type="match status" value="1"/>
</dbReference>
<dbReference type="PROSITE" id="PS00018">
    <property type="entry name" value="EF_HAND_1"/>
    <property type="match status" value="1"/>
</dbReference>
<feature type="compositionally biased region" description="Pro residues" evidence="5">
    <location>
        <begin position="977"/>
        <end position="987"/>
    </location>
</feature>
<gene>
    <name evidence="7" type="primary">aceE</name>
    <name evidence="7" type="ORF">SNAT2548_LOCUS17603</name>
</gene>
<dbReference type="PANTHER" id="PTHR43825">
    <property type="entry name" value="PYRUVATE DEHYDROGENASE E1 COMPONENT"/>
    <property type="match status" value="1"/>
</dbReference>
<dbReference type="CDD" id="cd00051">
    <property type="entry name" value="EFh"/>
    <property type="match status" value="1"/>
</dbReference>
<dbReference type="Pfam" id="PF22613">
    <property type="entry name" value="Transketolase_C_1"/>
    <property type="match status" value="1"/>
</dbReference>
<dbReference type="SUPFAM" id="SSF52922">
    <property type="entry name" value="TK C-terminal domain-like"/>
    <property type="match status" value="1"/>
</dbReference>
<feature type="domain" description="EF-hand" evidence="6">
    <location>
        <begin position="101"/>
        <end position="136"/>
    </location>
</feature>
<dbReference type="PROSITE" id="PS50084">
    <property type="entry name" value="KH_TYPE_1"/>
    <property type="match status" value="1"/>
</dbReference>
<dbReference type="PROSITE" id="PS50222">
    <property type="entry name" value="EF_HAND_2"/>
    <property type="match status" value="1"/>
</dbReference>
<dbReference type="InterPro" id="IPR005474">
    <property type="entry name" value="Transketolase_N"/>
</dbReference>
<dbReference type="InterPro" id="IPR009014">
    <property type="entry name" value="Transketo_C/PFOR_II"/>
</dbReference>
<sequence>MTLAARLCRGHVFRRPVVLRQVTRGMALHWRHGGTPSGVGISGSRSPHDLLSELSGIFAKEGITTLSSLSASWFARADQNVSKGLDPQEFRETMASVGLKLSDSESESLFAHFDTDKSGIITYGEFAKGLQGDMPAFSASLAFMHQHTGHFPSNQERLRAARPTFDESETHEWLESLDAVVQNLGTTRARFLMHELMEEAARLGVHISQPVVTPMINSIPTSAEPQYPGDRAMEDRLSNIIRWNAAVMVSDANRRGGGVGGHIGTFASICDVVEVGMNHFFRGKDYGNGRGDSVWMQGHAAPGAYSRAFVEGRLTIDQVMNFRREVAGNGVSSYPHPRLMPHFWENPTVSMGLGPLGAVYQARFFRYLHLRGLADTSKSRVWAFVGDGEMDEPESITAISVAGRERLNNMIFIVNCNYQRLDGPVRGNSKVMQEYEGTFRGAGFDVIKLIWGGKFNELIEQDHDGKLIEALEATVDGDCQRLHAKADGALIRKDIFEKHGLLDRVAHWSDAELLEAFQTPGGHDHSKIYAAFSQAEKNSEMGGRPTVILVKTLKGYSLQTFLGRNTVHQKKMMSDSDMLTSQSVCDAMGIPKTDEQLVKADAENFFALKEDSPEVKYLKERRQALGGFLPLRSPAKVSALVDIPKHDVYDMFDTGSKGREISTTMCFAQVLRKMMQAGEFGQRVTLMVTDESRTFGIDAFFPIFKIHAPFGQNYTPVDADQVMKYAEAPNGQILQEGEGGAIMTWIASATSYSSQHVGDSIWQAADARARGFLIGATYGRTTLNGEVNKNERRDEDGHSLLIAHTCPATVLHSGSMWKQSKSTLERRLKTTSYEKSESPTRSCFSLVAAVLAVQLSTLDSLNLSQAVLGKASTISTVASATPVQLCHIRADALLRQFVQQLQELVASTAQQLGRSSEDAKPYLTMLEENWYDTVDSLRTVEVSDLSTLGLPLRFVRELLNLAKSKGDPQRPTQPATPAHPPSHPPPHANESSAKARGKGKEGKESKGKPSQSLLPKPPAVPHVPSSPSSPSSAKGQGKAKDAKVVPPRLHQHKVFLNSWKFDQKFGLNGRIIGQQGRNVKWIQAETGVSIGLAGRGSGLPESAQSEGLHVLLQSESRQSLDQAKRLTDELVETVNEQYAAWKDNSAALRPSQPVRNKLTSSKRSSSARGYYGYQGHANVLKMLGSGSLSEFPIGRSLACSLSASQAVKGYDPAFGYEMAAIIENGVKEMWGEDKDVIYYVTAYNENFAMPEKPEGVDEGIIKGLYKFADAKPAQHKVRVIGSGAIMKQAMDAIDILAEYGVGVELWSATSYGELQRDAIACQRLERLGGEAPVSWVEQCLGDGEVTVAVSDNMTAYPKLIAPWVGGDFIVLGADGFGRSDTREALRRFFEVDKEHVAVAALQGLAKQGKISADVVAQARDKLGISIERKDICMETVC</sequence>
<dbReference type="InterPro" id="IPR002048">
    <property type="entry name" value="EF_hand_dom"/>
</dbReference>